<evidence type="ECO:0000313" key="2">
    <source>
        <dbReference type="Proteomes" id="UP000617951"/>
    </source>
</evidence>
<reference evidence="1" key="1">
    <citation type="submission" date="2020-08" db="EMBL/GenBank/DDBJ databases">
        <title>Genome public.</title>
        <authorList>
            <person name="Liu C."/>
            <person name="Sun Q."/>
        </authorList>
    </citation>
    <scope>NUCLEOTIDE SEQUENCE</scope>
    <source>
        <strain evidence="1">NSJ-63</strain>
    </source>
</reference>
<sequence>MLNGFEKKLDLEIRSLSIVTSLFGVVRIISNLIEALKEYKHENKSAKIIADLSCNCQSLIKAIEWFAKNEDKKASTFLDCQIYEYKRLVREINKKFNMPASEYLSIHSIIANAMQYNPPKEILDNVVQACVAMIKGGQYFSDRY</sequence>
<keyword evidence="2" id="KW-1185">Reference proteome</keyword>
<evidence type="ECO:0000313" key="1">
    <source>
        <dbReference type="EMBL" id="MBC8539213.1"/>
    </source>
</evidence>
<accession>A0A926DI23</accession>
<dbReference type="RefSeq" id="WP_249280816.1">
    <property type="nucleotide sequence ID" value="NZ_JACRSS010000005.1"/>
</dbReference>
<comment type="caution">
    <text evidence="1">The sequence shown here is derived from an EMBL/GenBank/DDBJ whole genome shotgun (WGS) entry which is preliminary data.</text>
</comment>
<organism evidence="1 2">
    <name type="scientific">Guopingia tenuis</name>
    <dbReference type="NCBI Taxonomy" id="2763656"/>
    <lineage>
        <taxon>Bacteria</taxon>
        <taxon>Bacillati</taxon>
        <taxon>Bacillota</taxon>
        <taxon>Clostridia</taxon>
        <taxon>Christensenellales</taxon>
        <taxon>Christensenellaceae</taxon>
        <taxon>Guopingia</taxon>
    </lineage>
</organism>
<dbReference type="EMBL" id="JACRSS010000005">
    <property type="protein sequence ID" value="MBC8539213.1"/>
    <property type="molecule type" value="Genomic_DNA"/>
</dbReference>
<protein>
    <submittedName>
        <fullName evidence="1">Uncharacterized protein</fullName>
    </submittedName>
</protein>
<dbReference type="AlphaFoldDB" id="A0A926DI23"/>
<name>A0A926DI23_9FIRM</name>
<proteinExistence type="predicted"/>
<dbReference type="Proteomes" id="UP000617951">
    <property type="component" value="Unassembled WGS sequence"/>
</dbReference>
<gene>
    <name evidence="1" type="ORF">H8693_09765</name>
</gene>